<dbReference type="RefSeq" id="WP_189647551.1">
    <property type="nucleotide sequence ID" value="NZ_BMRC01000005.1"/>
</dbReference>
<dbReference type="Pfam" id="PF08240">
    <property type="entry name" value="ADH_N"/>
    <property type="match status" value="1"/>
</dbReference>
<evidence type="ECO:0000313" key="3">
    <source>
        <dbReference type="Proteomes" id="UP001589647"/>
    </source>
</evidence>
<organism evidence="2 3">
    <name type="scientific">Nonomuraea spiralis</name>
    <dbReference type="NCBI Taxonomy" id="46182"/>
    <lineage>
        <taxon>Bacteria</taxon>
        <taxon>Bacillati</taxon>
        <taxon>Actinomycetota</taxon>
        <taxon>Actinomycetes</taxon>
        <taxon>Streptosporangiales</taxon>
        <taxon>Streptosporangiaceae</taxon>
        <taxon>Nonomuraea</taxon>
    </lineage>
</organism>
<dbReference type="InterPro" id="IPR020843">
    <property type="entry name" value="ER"/>
</dbReference>
<protein>
    <submittedName>
        <fullName evidence="2">Zinc-binding alcohol dehydrogenase family protein</fullName>
    </submittedName>
</protein>
<evidence type="ECO:0000259" key="1">
    <source>
        <dbReference type="SMART" id="SM00829"/>
    </source>
</evidence>
<dbReference type="SUPFAM" id="SSF51735">
    <property type="entry name" value="NAD(P)-binding Rossmann-fold domains"/>
    <property type="match status" value="1"/>
</dbReference>
<dbReference type="Proteomes" id="UP001589647">
    <property type="component" value="Unassembled WGS sequence"/>
</dbReference>
<accession>A0ABV5IWZ7</accession>
<dbReference type="InterPro" id="IPR013149">
    <property type="entry name" value="ADH-like_C"/>
</dbReference>
<dbReference type="PANTHER" id="PTHR43677:SF4">
    <property type="entry name" value="QUINONE OXIDOREDUCTASE-LIKE PROTEIN 2"/>
    <property type="match status" value="1"/>
</dbReference>
<sequence>MRIMHAERRGGPEVLTLAEVPDPVPGPGHTLVDVEAAGLNFADVERLTGSYLPPALPFVPGSEVVGRTADGRRVLAFAERAYATKALVEDPLEIPEELPAGAALALLVQGLTAWHLVRTAARVAPGESVVVNAAAGGVGHLAVQLARESGAARVIGTASTAGKRDLVLELGADAAIDGAADGYAGRVLEANGGAPVDVVLDAVGGPVFDAALHALAPFGRLITYGASGGADPRPIDPGLLSERSIAVGGYWLGAHLRRPGSNAAAPLKELIELTLSGRLRPTTGAEYELTQAGQALADLAARRTVGKVILRNR</sequence>
<dbReference type="SUPFAM" id="SSF50129">
    <property type="entry name" value="GroES-like"/>
    <property type="match status" value="1"/>
</dbReference>
<dbReference type="InterPro" id="IPR011032">
    <property type="entry name" value="GroES-like_sf"/>
</dbReference>
<dbReference type="EMBL" id="JBHMEI010000078">
    <property type="protein sequence ID" value="MFB9208495.1"/>
    <property type="molecule type" value="Genomic_DNA"/>
</dbReference>
<dbReference type="Pfam" id="PF00107">
    <property type="entry name" value="ADH_zinc_N"/>
    <property type="match status" value="1"/>
</dbReference>
<dbReference type="Gene3D" id="3.90.180.10">
    <property type="entry name" value="Medium-chain alcohol dehydrogenases, catalytic domain"/>
    <property type="match status" value="1"/>
</dbReference>
<dbReference type="InterPro" id="IPR013154">
    <property type="entry name" value="ADH-like_N"/>
</dbReference>
<evidence type="ECO:0000313" key="2">
    <source>
        <dbReference type="EMBL" id="MFB9208495.1"/>
    </source>
</evidence>
<dbReference type="InterPro" id="IPR051397">
    <property type="entry name" value="Zn-ADH-like_protein"/>
</dbReference>
<dbReference type="PANTHER" id="PTHR43677">
    <property type="entry name" value="SHORT-CHAIN DEHYDROGENASE/REDUCTASE"/>
    <property type="match status" value="1"/>
</dbReference>
<reference evidence="2 3" key="1">
    <citation type="submission" date="2024-09" db="EMBL/GenBank/DDBJ databases">
        <authorList>
            <person name="Sun Q."/>
            <person name="Mori K."/>
        </authorList>
    </citation>
    <scope>NUCLEOTIDE SEQUENCE [LARGE SCALE GENOMIC DNA]</scope>
    <source>
        <strain evidence="2 3">CCM 3426</strain>
    </source>
</reference>
<dbReference type="SMART" id="SM00829">
    <property type="entry name" value="PKS_ER"/>
    <property type="match status" value="1"/>
</dbReference>
<proteinExistence type="predicted"/>
<comment type="caution">
    <text evidence="2">The sequence shown here is derived from an EMBL/GenBank/DDBJ whole genome shotgun (WGS) entry which is preliminary data.</text>
</comment>
<dbReference type="Gene3D" id="3.40.50.720">
    <property type="entry name" value="NAD(P)-binding Rossmann-like Domain"/>
    <property type="match status" value="1"/>
</dbReference>
<dbReference type="InterPro" id="IPR036291">
    <property type="entry name" value="NAD(P)-bd_dom_sf"/>
</dbReference>
<keyword evidence="3" id="KW-1185">Reference proteome</keyword>
<name>A0ABV5IWZ7_9ACTN</name>
<gene>
    <name evidence="2" type="ORF">ACFFV7_45450</name>
</gene>
<feature type="domain" description="Enoyl reductase (ER)" evidence="1">
    <location>
        <begin position="10"/>
        <end position="310"/>
    </location>
</feature>